<evidence type="ECO:0000256" key="5">
    <source>
        <dbReference type="ARBA" id="ARBA00023237"/>
    </source>
</evidence>
<organism evidence="7 8">
    <name type="scientific">Pedobacter caeni</name>
    <dbReference type="NCBI Taxonomy" id="288992"/>
    <lineage>
        <taxon>Bacteria</taxon>
        <taxon>Pseudomonadati</taxon>
        <taxon>Bacteroidota</taxon>
        <taxon>Sphingobacteriia</taxon>
        <taxon>Sphingobacteriales</taxon>
        <taxon>Sphingobacteriaceae</taxon>
        <taxon>Pedobacter</taxon>
    </lineage>
</organism>
<keyword evidence="2" id="KW-0812">Transmembrane</keyword>
<evidence type="ECO:0000256" key="1">
    <source>
        <dbReference type="ARBA" id="ARBA00004370"/>
    </source>
</evidence>
<gene>
    <name evidence="7" type="ORF">SAMN04488522_104770</name>
</gene>
<dbReference type="EMBL" id="FQUQ01000004">
    <property type="protein sequence ID" value="SHG18318.1"/>
    <property type="molecule type" value="Genomic_DNA"/>
</dbReference>
<sequence length="802" mass="91495">MKAYYNYKKNVGFRAILLLIIVFVTGCSSTKYIEDYQSVVKKVKIDSLSKTFEEEAYNYIQKDIRPTSTIGVNVFLYNIFNTKNGRYKTSNIKSIGSPPPILDSALVEISRNQIEKYLVSKGYFMAKVKSDIKVKNQKAEVLFSTKMGPEFSISDIKYEIPDSAVKSLYLSKKELFSHLKKGMRYDDDSLGHERDQIYQLMRENGYYDFSKPYVKYLVDSNSNASKAKVTLQIDNPLDKPHHVKYTIGEANVLIAPNSEGYPDTVVLNKRIFKGLRYTDLSKKFRRNPIVRYNFLRQGEEYDVRNETTTFDRLYELNVFKNVKIEYQKAKDSSNKVNPFIQLIPQKIMSNRVEGEVPFNGGTVGFNLSNTYTNNNFLRGAERFEFQIKGGLQSRVGQGGGLFGDIYQRDFSVSASLSVPRLMAPFFSKYVTGKGGMPHTVFSTSYVYSLQKDLFTRRVYLASLTYEFIETKSKLHSLTPLNFEYRFGSLLFNANDSTGNFEHLILNNLYSLRLLARKDITLGIKYTYSLNADKLLSNKSFIYFRGNLDVAGNLLQGISKLTGSKSDAKNDNPAEILGLPFNQYIRPEIDIRWYKSLGGERQFVSRLNAGIGYAYGNSVQMPFEKSFFAGGSAGVRAWQARTLGPGNYNRGETLTSQEERKALYGIDQLGEMHLEANLEYRYKLLDKFFGGKLKGAVFLDFGNVWNISDSASKGKPETRFELKNLGKQIAIGTGMGFRYDVQYFVFRFDIGLKLKDPQFTGSDQWVISKFFSGGKAFKDAYRLKNAPDGYRFVQYNFGIGMPF</sequence>
<evidence type="ECO:0000259" key="6">
    <source>
        <dbReference type="Pfam" id="PF01103"/>
    </source>
</evidence>
<dbReference type="InterPro" id="IPR039910">
    <property type="entry name" value="D15-like"/>
</dbReference>
<dbReference type="STRING" id="288992.SAMN04488522_104770"/>
<dbReference type="RefSeq" id="WP_073233551.1">
    <property type="nucleotide sequence ID" value="NZ_FQUQ01000004.1"/>
</dbReference>
<dbReference type="PANTHER" id="PTHR12815">
    <property type="entry name" value="SORTING AND ASSEMBLY MACHINERY SAMM50 PROTEIN FAMILY MEMBER"/>
    <property type="match status" value="1"/>
</dbReference>
<dbReference type="PROSITE" id="PS51257">
    <property type="entry name" value="PROKAR_LIPOPROTEIN"/>
    <property type="match status" value="1"/>
</dbReference>
<dbReference type="OrthoDB" id="9814535at2"/>
<evidence type="ECO:0000256" key="3">
    <source>
        <dbReference type="ARBA" id="ARBA00022729"/>
    </source>
</evidence>
<evidence type="ECO:0000313" key="7">
    <source>
        <dbReference type="EMBL" id="SHG18318.1"/>
    </source>
</evidence>
<comment type="subcellular location">
    <subcellularLocation>
        <location evidence="1">Membrane</location>
    </subcellularLocation>
</comment>
<dbReference type="AlphaFoldDB" id="A0A1M5HR24"/>
<accession>A0A1M5HR24</accession>
<protein>
    <submittedName>
        <fullName evidence="7">Outer membrane protein assembly factor BamA</fullName>
    </submittedName>
</protein>
<dbReference type="GO" id="GO:0019867">
    <property type="term" value="C:outer membrane"/>
    <property type="evidence" value="ECO:0007669"/>
    <property type="project" value="InterPro"/>
</dbReference>
<reference evidence="8" key="1">
    <citation type="submission" date="2016-11" db="EMBL/GenBank/DDBJ databases">
        <authorList>
            <person name="Varghese N."/>
            <person name="Submissions S."/>
        </authorList>
    </citation>
    <scope>NUCLEOTIDE SEQUENCE [LARGE SCALE GENOMIC DNA]</scope>
    <source>
        <strain evidence="8">DSM 16990</strain>
    </source>
</reference>
<dbReference type="Proteomes" id="UP000184287">
    <property type="component" value="Unassembled WGS sequence"/>
</dbReference>
<name>A0A1M5HR24_9SPHI</name>
<dbReference type="InterPro" id="IPR000184">
    <property type="entry name" value="Bac_surfAg_D15"/>
</dbReference>
<keyword evidence="3" id="KW-0732">Signal</keyword>
<keyword evidence="4" id="KW-0472">Membrane</keyword>
<keyword evidence="5" id="KW-0998">Cell outer membrane</keyword>
<feature type="domain" description="Bacterial surface antigen (D15)" evidence="6">
    <location>
        <begin position="581"/>
        <end position="762"/>
    </location>
</feature>
<keyword evidence="8" id="KW-1185">Reference proteome</keyword>
<dbReference type="Pfam" id="PF01103">
    <property type="entry name" value="Omp85"/>
    <property type="match status" value="1"/>
</dbReference>
<dbReference type="PANTHER" id="PTHR12815:SF47">
    <property type="entry name" value="TRANSLOCATION AND ASSEMBLY MODULE SUBUNIT TAMA"/>
    <property type="match status" value="1"/>
</dbReference>
<dbReference type="Gene3D" id="2.40.160.50">
    <property type="entry name" value="membrane protein fhac: a member of the omp85/tpsb transporter family"/>
    <property type="match status" value="1"/>
</dbReference>
<evidence type="ECO:0000256" key="2">
    <source>
        <dbReference type="ARBA" id="ARBA00022692"/>
    </source>
</evidence>
<evidence type="ECO:0000313" key="8">
    <source>
        <dbReference type="Proteomes" id="UP000184287"/>
    </source>
</evidence>
<proteinExistence type="predicted"/>
<evidence type="ECO:0000256" key="4">
    <source>
        <dbReference type="ARBA" id="ARBA00023136"/>
    </source>
</evidence>